<dbReference type="InterPro" id="IPR003673">
    <property type="entry name" value="CoA-Trfase_fam_III"/>
</dbReference>
<proteinExistence type="predicted"/>
<gene>
    <name evidence="2" type="ORF">CWC22_005235</name>
</gene>
<dbReference type="Pfam" id="PF02515">
    <property type="entry name" value="CoA_transf_3"/>
    <property type="match status" value="1"/>
</dbReference>
<evidence type="ECO:0000313" key="2">
    <source>
        <dbReference type="EMBL" id="QPB82422.1"/>
    </source>
</evidence>
<dbReference type="EMBL" id="CP045429">
    <property type="protein sequence ID" value="QPB82422.1"/>
    <property type="molecule type" value="Genomic_DNA"/>
</dbReference>
<dbReference type="InterPro" id="IPR023606">
    <property type="entry name" value="CoA-Trfase_III_dom_1_sf"/>
</dbReference>
<reference evidence="2 3" key="1">
    <citation type="submission" date="2019-10" db="EMBL/GenBank/DDBJ databases">
        <title>Pseudoalteromonas rubra S4059.</title>
        <authorList>
            <person name="Paulsen S."/>
            <person name="Wang X."/>
        </authorList>
    </citation>
    <scope>NUCLEOTIDE SEQUENCE [LARGE SCALE GENOMIC DNA]</scope>
    <source>
        <strain evidence="2 3">S4059</strain>
    </source>
</reference>
<dbReference type="Gene3D" id="3.30.1540.10">
    <property type="entry name" value="formyl-coa transferase, domain 3"/>
    <property type="match status" value="1"/>
</dbReference>
<protein>
    <submittedName>
        <fullName evidence="2">CoA transferase</fullName>
    </submittedName>
</protein>
<dbReference type="PANTHER" id="PTHR48207:SF3">
    <property type="entry name" value="SUCCINATE--HYDROXYMETHYLGLUTARATE COA-TRANSFERASE"/>
    <property type="match status" value="1"/>
</dbReference>
<dbReference type="InterPro" id="IPR050483">
    <property type="entry name" value="CoA-transferase_III_domain"/>
</dbReference>
<accession>A0A5S3UTX9</accession>
<evidence type="ECO:0000313" key="3">
    <source>
        <dbReference type="Proteomes" id="UP000305729"/>
    </source>
</evidence>
<sequence>MINQTQEKPLSGITVIDLTRVLAGPFCTMMLADQGARVIKVELSGSGDDARLYGPNVNEMSGYFASINRGKESIALNLKDEEDRKVFEALLAKADVLTENFRPGVMERLGYDWPTLHSKFPRLIYGAISGFGQHGSPHRDKPAYDMVVQGMGGIMTVTGHKNTPPTRVGVSIGDLSSGLYLTIGVLMSLNMRHRTQVGNQIDIAMLDCQLALLEYSIMRHHATGEIPSPVGTYRPAIAPPFGMFAARGGYMVIATGNETLFGKLCDVLGHSELKTDPRFNGPEARKDNEEELQQLLEDILSQATPQVWVERLSAHGVPCGPVNNVAQMLSDPHVQLRNMLVTTEGGFGPEQIVGTPLKFSNVADMTSVRCAPTLDQDRDTILRDFGIVEEALG</sequence>
<dbReference type="SUPFAM" id="SSF89796">
    <property type="entry name" value="CoA-transferase family III (CaiB/BaiF)"/>
    <property type="match status" value="1"/>
</dbReference>
<dbReference type="PANTHER" id="PTHR48207">
    <property type="entry name" value="SUCCINATE--HYDROXYMETHYLGLUTARATE COA-TRANSFERASE"/>
    <property type="match status" value="1"/>
</dbReference>
<name>A0A5S3UTX9_9GAMM</name>
<dbReference type="AlphaFoldDB" id="A0A5S3UTX9"/>
<evidence type="ECO:0000256" key="1">
    <source>
        <dbReference type="ARBA" id="ARBA00022679"/>
    </source>
</evidence>
<dbReference type="Proteomes" id="UP000305729">
    <property type="component" value="Chromosome 1"/>
</dbReference>
<organism evidence="2 3">
    <name type="scientific">Pseudoalteromonas rubra</name>
    <dbReference type="NCBI Taxonomy" id="43658"/>
    <lineage>
        <taxon>Bacteria</taxon>
        <taxon>Pseudomonadati</taxon>
        <taxon>Pseudomonadota</taxon>
        <taxon>Gammaproteobacteria</taxon>
        <taxon>Alteromonadales</taxon>
        <taxon>Pseudoalteromonadaceae</taxon>
        <taxon>Pseudoalteromonas</taxon>
    </lineage>
</organism>
<dbReference type="GO" id="GO:0008410">
    <property type="term" value="F:CoA-transferase activity"/>
    <property type="evidence" value="ECO:0007669"/>
    <property type="project" value="TreeGrafter"/>
</dbReference>
<dbReference type="RefSeq" id="WP_138538889.1">
    <property type="nucleotide sequence ID" value="NZ_CP045429.1"/>
</dbReference>
<dbReference type="InterPro" id="IPR044855">
    <property type="entry name" value="CoA-Trfase_III_dom3_sf"/>
</dbReference>
<dbReference type="Gene3D" id="3.40.50.10540">
    <property type="entry name" value="Crotonobetainyl-coa:carnitine coa-transferase, domain 1"/>
    <property type="match status" value="1"/>
</dbReference>
<keyword evidence="1 2" id="KW-0808">Transferase</keyword>